<sequence length="188" mass="21500">MPRGLAFLALSACLSSCAILPTSHHSEQEEFMPMAQPIGPARRVVQQLTAIWPGKQETLLCVLELDQQHIAIAGLSSDGISLFNLSYDGKKLVLDKSPLLPDSFSPELIIKDLQLAYWPVSELQRLLPQQWRLEADSRHRRLYFNNVLRVDVNYLQPDAIWPKTVELTNHRYHYQLHINTVSYESVPE</sequence>
<organism evidence="2 3">
    <name type="scientific">Crenothrix polyspora</name>
    <dbReference type="NCBI Taxonomy" id="360316"/>
    <lineage>
        <taxon>Bacteria</taxon>
        <taxon>Pseudomonadati</taxon>
        <taxon>Pseudomonadota</taxon>
        <taxon>Gammaproteobacteria</taxon>
        <taxon>Methylococcales</taxon>
        <taxon>Crenotrichaceae</taxon>
        <taxon>Crenothrix</taxon>
    </lineage>
</organism>
<gene>
    <name evidence="2" type="ORF">CRENPOLYSF2_1390033</name>
</gene>
<accession>A0A1R4H106</accession>
<protein>
    <recommendedName>
        <fullName evidence="4">DUF3261 domain-containing protein</fullName>
    </recommendedName>
</protein>
<evidence type="ECO:0000313" key="2">
    <source>
        <dbReference type="EMBL" id="SJM89933.1"/>
    </source>
</evidence>
<dbReference type="EMBL" id="FUKJ01000045">
    <property type="protein sequence ID" value="SJM89933.1"/>
    <property type="molecule type" value="Genomic_DNA"/>
</dbReference>
<reference evidence="3" key="1">
    <citation type="submission" date="2017-02" db="EMBL/GenBank/DDBJ databases">
        <authorList>
            <person name="Daims H."/>
        </authorList>
    </citation>
    <scope>NUCLEOTIDE SEQUENCE [LARGE SCALE GENOMIC DNA]</scope>
</reference>
<keyword evidence="1" id="KW-0732">Signal</keyword>
<proteinExistence type="predicted"/>
<evidence type="ECO:0000313" key="3">
    <source>
        <dbReference type="Proteomes" id="UP000195442"/>
    </source>
</evidence>
<dbReference type="AlphaFoldDB" id="A0A1R4H106"/>
<evidence type="ECO:0008006" key="4">
    <source>
        <dbReference type="Google" id="ProtNLM"/>
    </source>
</evidence>
<keyword evidence="3" id="KW-1185">Reference proteome</keyword>
<evidence type="ECO:0000256" key="1">
    <source>
        <dbReference type="SAM" id="SignalP"/>
    </source>
</evidence>
<feature type="signal peptide" evidence="1">
    <location>
        <begin position="1"/>
        <end position="18"/>
    </location>
</feature>
<dbReference type="RefSeq" id="WP_087145866.1">
    <property type="nucleotide sequence ID" value="NZ_FUKJ01000045.1"/>
</dbReference>
<dbReference type="OrthoDB" id="6228084at2"/>
<dbReference type="Pfam" id="PF11659">
    <property type="entry name" value="DUF3261"/>
    <property type="match status" value="1"/>
</dbReference>
<dbReference type="InterPro" id="IPR021675">
    <property type="entry name" value="DUF3261"/>
</dbReference>
<dbReference type="Proteomes" id="UP000195442">
    <property type="component" value="Unassembled WGS sequence"/>
</dbReference>
<name>A0A1R4H106_9GAMM</name>
<feature type="chain" id="PRO_5013204224" description="DUF3261 domain-containing protein" evidence="1">
    <location>
        <begin position="19"/>
        <end position="188"/>
    </location>
</feature>